<protein>
    <submittedName>
        <fullName evidence="1">Uncharacterized protein</fullName>
    </submittedName>
</protein>
<reference evidence="1" key="1">
    <citation type="journal article" date="2014" name="Front. Microbiol.">
        <title>High frequency of phylogenetically diverse reductive dehalogenase-homologous genes in deep subseafloor sedimentary metagenomes.</title>
        <authorList>
            <person name="Kawai M."/>
            <person name="Futagami T."/>
            <person name="Toyoda A."/>
            <person name="Takaki Y."/>
            <person name="Nishi S."/>
            <person name="Hori S."/>
            <person name="Arai W."/>
            <person name="Tsubouchi T."/>
            <person name="Morono Y."/>
            <person name="Uchiyama I."/>
            <person name="Ito T."/>
            <person name="Fujiyama A."/>
            <person name="Inagaki F."/>
            <person name="Takami H."/>
        </authorList>
    </citation>
    <scope>NUCLEOTIDE SEQUENCE</scope>
    <source>
        <strain evidence="1">Expedition CK06-06</strain>
    </source>
</reference>
<feature type="non-terminal residue" evidence="1">
    <location>
        <position position="191"/>
    </location>
</feature>
<dbReference type="EMBL" id="BARU01043399">
    <property type="protein sequence ID" value="GAH80922.1"/>
    <property type="molecule type" value="Genomic_DNA"/>
</dbReference>
<feature type="non-terminal residue" evidence="1">
    <location>
        <position position="1"/>
    </location>
</feature>
<accession>X1IGT5</accession>
<organism evidence="1">
    <name type="scientific">marine sediment metagenome</name>
    <dbReference type="NCBI Taxonomy" id="412755"/>
    <lineage>
        <taxon>unclassified sequences</taxon>
        <taxon>metagenomes</taxon>
        <taxon>ecological metagenomes</taxon>
    </lineage>
</organism>
<proteinExistence type="predicted"/>
<comment type="caution">
    <text evidence="1">The sequence shown here is derived from an EMBL/GenBank/DDBJ whole genome shotgun (WGS) entry which is preliminary data.</text>
</comment>
<sequence length="191" mass="21880">IINSSYYKLSEPFFTSYGEIIENTTIGYQTSWGDDGNLTSNNDFHSITFDDNITARSYTIELTTASILLENHHVVLKLEIFNVFSVEPIETSIETNSTEDLVLSFRLINETDIDRNPMEVTKSELSIMIQGATVAQEDYYVNYEDGINYVIISSHAIRFNEFDLILDITKSHFKSSYINEKLETIFNVVIN</sequence>
<dbReference type="AlphaFoldDB" id="X1IGT5"/>
<evidence type="ECO:0000313" key="1">
    <source>
        <dbReference type="EMBL" id="GAH80922.1"/>
    </source>
</evidence>
<gene>
    <name evidence="1" type="ORF">S03H2_66465</name>
</gene>
<name>X1IGT5_9ZZZZ</name>